<dbReference type="RefSeq" id="WP_110189392.1">
    <property type="nucleotide sequence ID" value="NZ_CP177354.1"/>
</dbReference>
<dbReference type="EMBL" id="LAPT01000120">
    <property type="protein sequence ID" value="PXF29241.1"/>
    <property type="molecule type" value="Genomic_DNA"/>
</dbReference>
<sequence length="102" mass="11383">MALLNLKTLLALSFLLGSIALRLFTGVLTYSDEPSTTLFWKDNPSFSTEFVDITLPESAIIVRDENGFPGDAIYYFVVDYGWLFFGVIVAGLFISTGFRRKA</sequence>
<dbReference type="Proteomes" id="UP000248090">
    <property type="component" value="Unassembled WGS sequence"/>
</dbReference>
<keyword evidence="1" id="KW-0472">Membrane</keyword>
<gene>
    <name evidence="2" type="ORF">WH50_21935</name>
</gene>
<evidence type="ECO:0000313" key="3">
    <source>
        <dbReference type="Proteomes" id="UP000248090"/>
    </source>
</evidence>
<evidence type="ECO:0000256" key="1">
    <source>
        <dbReference type="SAM" id="Phobius"/>
    </source>
</evidence>
<comment type="caution">
    <text evidence="2">The sequence shown here is derived from an EMBL/GenBank/DDBJ whole genome shotgun (WGS) entry which is preliminary data.</text>
</comment>
<keyword evidence="3" id="KW-1185">Reference proteome</keyword>
<proteinExistence type="predicted"/>
<accession>A0ABX5LVB8</accession>
<protein>
    <submittedName>
        <fullName evidence="2">Uncharacterized protein</fullName>
    </submittedName>
</protein>
<evidence type="ECO:0000313" key="2">
    <source>
        <dbReference type="EMBL" id="PXF29241.1"/>
    </source>
</evidence>
<name>A0ABX5LVB8_9GAMM</name>
<keyword evidence="1" id="KW-0812">Transmembrane</keyword>
<organism evidence="2 3">
    <name type="scientific">Pokkaliibacter plantistimulans</name>
    <dbReference type="NCBI Taxonomy" id="1635171"/>
    <lineage>
        <taxon>Bacteria</taxon>
        <taxon>Pseudomonadati</taxon>
        <taxon>Pseudomonadota</taxon>
        <taxon>Gammaproteobacteria</taxon>
        <taxon>Oceanospirillales</taxon>
        <taxon>Balneatrichaceae</taxon>
        <taxon>Pokkaliibacter</taxon>
    </lineage>
</organism>
<feature type="transmembrane region" description="Helical" evidence="1">
    <location>
        <begin position="72"/>
        <end position="94"/>
    </location>
</feature>
<reference evidence="2 3" key="1">
    <citation type="submission" date="2015-03" db="EMBL/GenBank/DDBJ databases">
        <authorList>
            <person name="Krishnan R."/>
            <person name="Midha S."/>
            <person name="Patil P.B."/>
            <person name="Rameshkumar N."/>
        </authorList>
    </citation>
    <scope>NUCLEOTIDE SEQUENCE [LARGE SCALE GENOMIC DNA]</scope>
    <source>
        <strain evidence="2 3">L1E11</strain>
    </source>
</reference>
<keyword evidence="1" id="KW-1133">Transmembrane helix</keyword>